<evidence type="ECO:0000313" key="3">
    <source>
        <dbReference type="EMBL" id="MFC4311722.1"/>
    </source>
</evidence>
<protein>
    <submittedName>
        <fullName evidence="3">DUF418 domain-containing protein</fullName>
    </submittedName>
</protein>
<feature type="transmembrane region" description="Helical" evidence="1">
    <location>
        <begin position="19"/>
        <end position="40"/>
    </location>
</feature>
<keyword evidence="4" id="KW-1185">Reference proteome</keyword>
<reference evidence="4" key="1">
    <citation type="journal article" date="2019" name="Int. J. Syst. Evol. Microbiol.">
        <title>The Global Catalogue of Microorganisms (GCM) 10K type strain sequencing project: providing services to taxonomists for standard genome sequencing and annotation.</title>
        <authorList>
            <consortium name="The Broad Institute Genomics Platform"/>
            <consortium name="The Broad Institute Genome Sequencing Center for Infectious Disease"/>
            <person name="Wu L."/>
            <person name="Ma J."/>
        </authorList>
    </citation>
    <scope>NUCLEOTIDE SEQUENCE [LARGE SCALE GENOMIC DNA]</scope>
    <source>
        <strain evidence="4">CGMCC 1.10759</strain>
    </source>
</reference>
<dbReference type="InterPro" id="IPR052529">
    <property type="entry name" value="Bact_Transport_Assoc"/>
</dbReference>
<feature type="transmembrane region" description="Helical" evidence="1">
    <location>
        <begin position="362"/>
        <end position="381"/>
    </location>
</feature>
<dbReference type="Pfam" id="PF04235">
    <property type="entry name" value="DUF418"/>
    <property type="match status" value="1"/>
</dbReference>
<feature type="domain" description="DUF418" evidence="2">
    <location>
        <begin position="243"/>
        <end position="405"/>
    </location>
</feature>
<evidence type="ECO:0000313" key="4">
    <source>
        <dbReference type="Proteomes" id="UP001595904"/>
    </source>
</evidence>
<comment type="caution">
    <text evidence="3">The sequence shown here is derived from an EMBL/GenBank/DDBJ whole genome shotgun (WGS) entry which is preliminary data.</text>
</comment>
<keyword evidence="1" id="KW-0812">Transmembrane</keyword>
<organism evidence="3 4">
    <name type="scientific">Steroidobacter flavus</name>
    <dbReference type="NCBI Taxonomy" id="1842136"/>
    <lineage>
        <taxon>Bacteria</taxon>
        <taxon>Pseudomonadati</taxon>
        <taxon>Pseudomonadota</taxon>
        <taxon>Gammaproteobacteria</taxon>
        <taxon>Steroidobacterales</taxon>
        <taxon>Steroidobacteraceae</taxon>
        <taxon>Steroidobacter</taxon>
    </lineage>
</organism>
<feature type="transmembrane region" description="Helical" evidence="1">
    <location>
        <begin position="304"/>
        <end position="325"/>
    </location>
</feature>
<feature type="transmembrane region" description="Helical" evidence="1">
    <location>
        <begin position="337"/>
        <end position="356"/>
    </location>
</feature>
<dbReference type="PANTHER" id="PTHR30590">
    <property type="entry name" value="INNER MEMBRANE PROTEIN"/>
    <property type="match status" value="1"/>
</dbReference>
<evidence type="ECO:0000259" key="2">
    <source>
        <dbReference type="Pfam" id="PF04235"/>
    </source>
</evidence>
<keyword evidence="1" id="KW-0472">Membrane</keyword>
<sequence>MTTAIGADRINTLDAIRGVAVLGILLMNIVDLAMPGWAYYDPYYYGGSEGVNFATWAINYALFDGKMRGLFTMMFGASTVLIAERALKSGDSPARIHYARMFWLLVFGMIHVWFIWYGDILVLYAVAGMIAFVAWRWSVRALITTGILLLALKLALATWTYTGLRQLEAAANEPNAPASIQQEWQTVQEEMTFFPPQTQLDGYRGSYIDAFKTRAPVTIYILTEAHPLAMTDTLALIAFGMALFRLGFFSGAWSRRTYQRIALWGFVICVPLHIPLILWNDADRFSPITLHITEALHLSLLRPWLVLAHASLVVLFMQSGAARWLADRLIAVGRMAFTNYIAMSVICVLLFHGYGLGLYGELSRWQCYLIVPLIWAALLLWSKPWLEHHAYGPLEWLWRALTRGKPPAMAKPALESRT</sequence>
<dbReference type="RefSeq" id="WP_380600512.1">
    <property type="nucleotide sequence ID" value="NZ_JBHSDU010000010.1"/>
</dbReference>
<accession>A0ABV8SW72</accession>
<gene>
    <name evidence="3" type="ORF">ACFPN2_21735</name>
</gene>
<feature type="transmembrane region" description="Helical" evidence="1">
    <location>
        <begin position="234"/>
        <end position="254"/>
    </location>
</feature>
<feature type="transmembrane region" description="Helical" evidence="1">
    <location>
        <begin position="122"/>
        <end position="139"/>
    </location>
</feature>
<proteinExistence type="predicted"/>
<feature type="transmembrane region" description="Helical" evidence="1">
    <location>
        <begin position="146"/>
        <end position="164"/>
    </location>
</feature>
<dbReference type="InterPro" id="IPR007349">
    <property type="entry name" value="DUF418"/>
</dbReference>
<name>A0ABV8SW72_9GAMM</name>
<feature type="transmembrane region" description="Helical" evidence="1">
    <location>
        <begin position="261"/>
        <end position="279"/>
    </location>
</feature>
<dbReference type="PANTHER" id="PTHR30590:SF2">
    <property type="entry name" value="INNER MEMBRANE PROTEIN"/>
    <property type="match status" value="1"/>
</dbReference>
<dbReference type="Proteomes" id="UP001595904">
    <property type="component" value="Unassembled WGS sequence"/>
</dbReference>
<dbReference type="EMBL" id="JBHSDU010000010">
    <property type="protein sequence ID" value="MFC4311722.1"/>
    <property type="molecule type" value="Genomic_DNA"/>
</dbReference>
<evidence type="ECO:0000256" key="1">
    <source>
        <dbReference type="SAM" id="Phobius"/>
    </source>
</evidence>
<keyword evidence="1" id="KW-1133">Transmembrane helix</keyword>